<accession>A0ACB9P5G4</accession>
<protein>
    <submittedName>
        <fullName evidence="1">Uncharacterized protein</fullName>
    </submittedName>
</protein>
<gene>
    <name evidence="1" type="ORF">L6164_011064</name>
</gene>
<evidence type="ECO:0000313" key="2">
    <source>
        <dbReference type="Proteomes" id="UP000828941"/>
    </source>
</evidence>
<comment type="caution">
    <text evidence="1">The sequence shown here is derived from an EMBL/GenBank/DDBJ whole genome shotgun (WGS) entry which is preliminary data.</text>
</comment>
<dbReference type="EMBL" id="CM039430">
    <property type="protein sequence ID" value="KAI4343755.1"/>
    <property type="molecule type" value="Genomic_DNA"/>
</dbReference>
<evidence type="ECO:0000313" key="1">
    <source>
        <dbReference type="EMBL" id="KAI4343755.1"/>
    </source>
</evidence>
<proteinExistence type="predicted"/>
<name>A0ACB9P5G4_BAUVA</name>
<keyword evidence="2" id="KW-1185">Reference proteome</keyword>
<reference evidence="1 2" key="1">
    <citation type="journal article" date="2022" name="DNA Res.">
        <title>Chromosomal-level genome assembly of the orchid tree Bauhinia variegata (Leguminosae; Cercidoideae) supports the allotetraploid origin hypothesis of Bauhinia.</title>
        <authorList>
            <person name="Zhong Y."/>
            <person name="Chen Y."/>
            <person name="Zheng D."/>
            <person name="Pang J."/>
            <person name="Liu Y."/>
            <person name="Luo S."/>
            <person name="Meng S."/>
            <person name="Qian L."/>
            <person name="Wei D."/>
            <person name="Dai S."/>
            <person name="Zhou R."/>
        </authorList>
    </citation>
    <scope>NUCLEOTIDE SEQUENCE [LARGE SCALE GENOMIC DNA]</scope>
    <source>
        <strain evidence="1">BV-YZ2020</strain>
    </source>
</reference>
<sequence>MYVILDTMKQKQPNGLAVIINKLVSNTPNSTTTEKSQDRTAPLAQHLYYISHLKRPSHFFFISPKQTLSLPLRAKETNGNAYAEIEAAQMMQGEEASRLSPSPSFSSYSSEALAEITNRVIQEFRTDHHSVSDRTLFASWDSDVSLDDLDGGGADDNDDFEFAFVCREPESSPVSADDIFYNGQIRPVYPVFDRNFLFGHHPGFAPRNDSVAYACPAPTAKETSPAPVRRHRLPLRKLMFEERETGSSTSEANGDGLTPGTYCMWSPKSAAKPCDKSNSTGSASKRWKLRDLLIRSQGEGKEQALLFLTPGKRSNKVVHDITNSSSADKNVADRTKSRATGTAKDGDLTKRKSFLPSRQELVGIFNNVNGLGRNLHPF</sequence>
<dbReference type="Proteomes" id="UP000828941">
    <property type="component" value="Chromosome 5"/>
</dbReference>
<organism evidence="1 2">
    <name type="scientific">Bauhinia variegata</name>
    <name type="common">Purple orchid tree</name>
    <name type="synonym">Phanera variegata</name>
    <dbReference type="NCBI Taxonomy" id="167791"/>
    <lineage>
        <taxon>Eukaryota</taxon>
        <taxon>Viridiplantae</taxon>
        <taxon>Streptophyta</taxon>
        <taxon>Embryophyta</taxon>
        <taxon>Tracheophyta</taxon>
        <taxon>Spermatophyta</taxon>
        <taxon>Magnoliopsida</taxon>
        <taxon>eudicotyledons</taxon>
        <taxon>Gunneridae</taxon>
        <taxon>Pentapetalae</taxon>
        <taxon>rosids</taxon>
        <taxon>fabids</taxon>
        <taxon>Fabales</taxon>
        <taxon>Fabaceae</taxon>
        <taxon>Cercidoideae</taxon>
        <taxon>Cercideae</taxon>
        <taxon>Bauhiniinae</taxon>
        <taxon>Bauhinia</taxon>
    </lineage>
</organism>